<evidence type="ECO:0000256" key="3">
    <source>
        <dbReference type="ARBA" id="ARBA00012759"/>
    </source>
</evidence>
<dbReference type="InterPro" id="IPR038765">
    <property type="entry name" value="Papain-like_cys_pep_sf"/>
</dbReference>
<dbReference type="InterPro" id="IPR018200">
    <property type="entry name" value="USP_CS"/>
</dbReference>
<name>A0A9N9XK29_PHYSR</name>
<dbReference type="SUPFAM" id="SSF52821">
    <property type="entry name" value="Rhodanese/Cell cycle control phosphatase"/>
    <property type="match status" value="1"/>
</dbReference>
<dbReference type="GO" id="GO:0004843">
    <property type="term" value="F:cysteine-type deubiquitinase activity"/>
    <property type="evidence" value="ECO:0007669"/>
    <property type="project" value="UniProtKB-EC"/>
</dbReference>
<dbReference type="PROSITE" id="PS00973">
    <property type="entry name" value="USP_2"/>
    <property type="match status" value="1"/>
</dbReference>
<dbReference type="Gene3D" id="3.40.250.10">
    <property type="entry name" value="Rhodanese-like domain"/>
    <property type="match status" value="1"/>
</dbReference>
<proteinExistence type="inferred from homology"/>
<sequence length="795" mass="91894">MKDLYLTDSVRKLDVLAKKDDVISKLKKSHKFTHFANLIMTQLLECMDDQEKCYILCKRYINLMDYLFEISDDKIYTQSLHLSDYRKVKLLVDELKESLEKRYQALFREPVPQSPTNAVPPATKMEIGDAQIFKDKFIIPRDLFHILQKEQNFLLVDIRSQADFNNCRISSKHGTIINIPGDLIVPGLSANTLGQRLDNSLKSIWEKRDQFDIIILMDSDTQKYNFVGSKIERLRSFIVEWDTLRSYKQEPVVLNGGLREYVEWYPSSVDNSQAFLNQTNLEIDELLDLDSIIYPESGSTKQMNLKLHDLNTVNIETRTKNDLELVEDTNGNYKFESEGNLPQDSLISKVDPSSDQTVSKIPEPDASFPPLFEGEQLPQQKPEVPDVDMNLDIKKILKGDKAALLNEARKTKPRYDIGEPQEKGDKRRERPEDTKGSSPREKEPRLKEPSYPDRFVFSKPAPPTIDRSFKPVPLIGEGFTGLRNVKNICYMNGLLQCLKVIPILKSLYVTTERYISYTTRTPPKLNFHFAQVLRELWGGTYQKPKVFLIQEFKDRICEFAPMYDRNTHEDCFEFFMFLFNALSEDCAVDLPRLKMMTESEKAWYGHLQGRTSFLVDNFYYQLKNTKFCCNCKKVNLSFETDSTLMLPVATRTSHLRDMIAEYLRESRLTDFSCSNCKSTGTIINKKDLVVEPEVLVIVLKRYIANSDGTFRKNEVEVGFPLYDLQFGKYRYNLYGVVQHSGGMQFGHYYASALLNDKKGTWVLFNDESISIHPSPVNELPQIKSGAAGFFYVRNK</sequence>
<gene>
    <name evidence="6" type="ORF">PHYEVI_LOCUS1913</name>
</gene>
<evidence type="ECO:0000256" key="4">
    <source>
        <dbReference type="SAM" id="MobiDB-lite"/>
    </source>
</evidence>
<dbReference type="EMBL" id="OU900103">
    <property type="protein sequence ID" value="CAG9855464.1"/>
    <property type="molecule type" value="Genomic_DNA"/>
</dbReference>
<reference evidence="6" key="1">
    <citation type="submission" date="2022-01" db="EMBL/GenBank/DDBJ databases">
        <authorList>
            <person name="King R."/>
        </authorList>
    </citation>
    <scope>NUCLEOTIDE SEQUENCE</scope>
</reference>
<evidence type="ECO:0000313" key="7">
    <source>
        <dbReference type="Proteomes" id="UP001153712"/>
    </source>
</evidence>
<dbReference type="InterPro" id="IPR028889">
    <property type="entry name" value="USP"/>
</dbReference>
<protein>
    <recommendedName>
        <fullName evidence="3">ubiquitinyl hydrolase 1</fullName>
        <ecNumber evidence="3">3.4.19.12</ecNumber>
    </recommendedName>
</protein>
<dbReference type="CDD" id="cd02257">
    <property type="entry name" value="Peptidase_C19"/>
    <property type="match status" value="1"/>
</dbReference>
<dbReference type="InterPro" id="IPR001394">
    <property type="entry name" value="Peptidase_C19_UCH"/>
</dbReference>
<dbReference type="InterPro" id="IPR050185">
    <property type="entry name" value="Ub_carboxyl-term_hydrolase"/>
</dbReference>
<dbReference type="Proteomes" id="UP001153712">
    <property type="component" value="Chromosome 10"/>
</dbReference>
<evidence type="ECO:0000313" key="6">
    <source>
        <dbReference type="EMBL" id="CAG9855464.1"/>
    </source>
</evidence>
<dbReference type="PANTHER" id="PTHR21646:SF46">
    <property type="entry name" value="UBIQUITIN CARBOXYL-TERMINAL HYDROLASE"/>
    <property type="match status" value="1"/>
</dbReference>
<dbReference type="PROSITE" id="PS50235">
    <property type="entry name" value="USP_3"/>
    <property type="match status" value="1"/>
</dbReference>
<evidence type="ECO:0000259" key="5">
    <source>
        <dbReference type="PROSITE" id="PS50235"/>
    </source>
</evidence>
<organism evidence="6 7">
    <name type="scientific">Phyllotreta striolata</name>
    <name type="common">Striped flea beetle</name>
    <name type="synonym">Crioceris striolata</name>
    <dbReference type="NCBI Taxonomy" id="444603"/>
    <lineage>
        <taxon>Eukaryota</taxon>
        <taxon>Metazoa</taxon>
        <taxon>Ecdysozoa</taxon>
        <taxon>Arthropoda</taxon>
        <taxon>Hexapoda</taxon>
        <taxon>Insecta</taxon>
        <taxon>Pterygota</taxon>
        <taxon>Neoptera</taxon>
        <taxon>Endopterygota</taxon>
        <taxon>Coleoptera</taxon>
        <taxon>Polyphaga</taxon>
        <taxon>Cucujiformia</taxon>
        <taxon>Chrysomeloidea</taxon>
        <taxon>Chrysomelidae</taxon>
        <taxon>Galerucinae</taxon>
        <taxon>Alticini</taxon>
        <taxon>Phyllotreta</taxon>
    </lineage>
</organism>
<feature type="domain" description="USP" evidence="5">
    <location>
        <begin position="480"/>
        <end position="794"/>
    </location>
</feature>
<evidence type="ECO:0000256" key="2">
    <source>
        <dbReference type="ARBA" id="ARBA00009085"/>
    </source>
</evidence>
<dbReference type="AlphaFoldDB" id="A0A9N9XK29"/>
<accession>A0A9N9XK29</accession>
<feature type="compositionally biased region" description="Polar residues" evidence="4">
    <location>
        <begin position="340"/>
        <end position="359"/>
    </location>
</feature>
<keyword evidence="7" id="KW-1185">Reference proteome</keyword>
<dbReference type="InterPro" id="IPR036873">
    <property type="entry name" value="Rhodanese-like_dom_sf"/>
</dbReference>
<feature type="region of interest" description="Disordered" evidence="4">
    <location>
        <begin position="407"/>
        <end position="453"/>
    </location>
</feature>
<dbReference type="PANTHER" id="PTHR21646">
    <property type="entry name" value="UBIQUITIN CARBOXYL-TERMINAL HYDROLASE"/>
    <property type="match status" value="1"/>
</dbReference>
<dbReference type="Pfam" id="PF00443">
    <property type="entry name" value="UCH"/>
    <property type="match status" value="1"/>
</dbReference>
<feature type="region of interest" description="Disordered" evidence="4">
    <location>
        <begin position="333"/>
        <end position="385"/>
    </location>
</feature>
<dbReference type="Gene3D" id="3.90.70.10">
    <property type="entry name" value="Cysteine proteinases"/>
    <property type="match status" value="1"/>
</dbReference>
<dbReference type="OrthoDB" id="6686792at2759"/>
<feature type="compositionally biased region" description="Basic and acidic residues" evidence="4">
    <location>
        <begin position="407"/>
        <end position="451"/>
    </location>
</feature>
<evidence type="ECO:0000256" key="1">
    <source>
        <dbReference type="ARBA" id="ARBA00000707"/>
    </source>
</evidence>
<dbReference type="EC" id="3.4.19.12" evidence="3"/>
<dbReference type="GO" id="GO:0016579">
    <property type="term" value="P:protein deubiquitination"/>
    <property type="evidence" value="ECO:0007669"/>
    <property type="project" value="InterPro"/>
</dbReference>
<dbReference type="SUPFAM" id="SSF140856">
    <property type="entry name" value="USP8 N-terminal domain-like"/>
    <property type="match status" value="1"/>
</dbReference>
<dbReference type="SUPFAM" id="SSF54001">
    <property type="entry name" value="Cysteine proteinases"/>
    <property type="match status" value="1"/>
</dbReference>
<comment type="catalytic activity">
    <reaction evidence="1">
        <text>Thiol-dependent hydrolysis of ester, thioester, amide, peptide and isopeptide bonds formed by the C-terminal Gly of ubiquitin (a 76-residue protein attached to proteins as an intracellular targeting signal).</text>
        <dbReference type="EC" id="3.4.19.12"/>
    </reaction>
</comment>
<comment type="similarity">
    <text evidence="2">Belongs to the peptidase C19 family.</text>
</comment>